<dbReference type="GO" id="GO:0008999">
    <property type="term" value="F:protein-N-terminal-alanine acetyltransferase activity"/>
    <property type="evidence" value="ECO:0007669"/>
    <property type="project" value="TreeGrafter"/>
</dbReference>
<comment type="caution">
    <text evidence="2">The sequence shown here is derived from an EMBL/GenBank/DDBJ whole genome shotgun (WGS) entry which is preliminary data.</text>
</comment>
<dbReference type="PROSITE" id="PS51186">
    <property type="entry name" value="GNAT"/>
    <property type="match status" value="1"/>
</dbReference>
<evidence type="ECO:0000259" key="1">
    <source>
        <dbReference type="PROSITE" id="PS51186"/>
    </source>
</evidence>
<dbReference type="PANTHER" id="PTHR43441:SF11">
    <property type="entry name" value="RIBOSOMAL-PROTEIN-SERINE ACETYLTRANSFERASE"/>
    <property type="match status" value="1"/>
</dbReference>
<dbReference type="SUPFAM" id="SSF55729">
    <property type="entry name" value="Acyl-CoA N-acyltransferases (Nat)"/>
    <property type="match status" value="1"/>
</dbReference>
<dbReference type="Proteomes" id="UP000589036">
    <property type="component" value="Unassembled WGS sequence"/>
</dbReference>
<organism evidence="2 3">
    <name type="scientific">Spinactinospora alkalitolerans</name>
    <dbReference type="NCBI Taxonomy" id="687207"/>
    <lineage>
        <taxon>Bacteria</taxon>
        <taxon>Bacillati</taxon>
        <taxon>Actinomycetota</taxon>
        <taxon>Actinomycetes</taxon>
        <taxon>Streptosporangiales</taxon>
        <taxon>Nocardiopsidaceae</taxon>
        <taxon>Spinactinospora</taxon>
    </lineage>
</organism>
<dbReference type="GO" id="GO:0005737">
    <property type="term" value="C:cytoplasm"/>
    <property type="evidence" value="ECO:0007669"/>
    <property type="project" value="TreeGrafter"/>
</dbReference>
<dbReference type="GO" id="GO:1990189">
    <property type="term" value="F:protein N-terminal-serine acetyltransferase activity"/>
    <property type="evidence" value="ECO:0007669"/>
    <property type="project" value="TreeGrafter"/>
</dbReference>
<dbReference type="InterPro" id="IPR051908">
    <property type="entry name" value="Ribosomal_N-acetyltransferase"/>
</dbReference>
<evidence type="ECO:0000313" key="2">
    <source>
        <dbReference type="EMBL" id="NYE44899.1"/>
    </source>
</evidence>
<feature type="domain" description="N-acetyltransferase" evidence="1">
    <location>
        <begin position="18"/>
        <end position="186"/>
    </location>
</feature>
<dbReference type="EMBL" id="JACCCC010000001">
    <property type="protein sequence ID" value="NYE44899.1"/>
    <property type="molecule type" value="Genomic_DNA"/>
</dbReference>
<protein>
    <submittedName>
        <fullName evidence="2">RimJ/RimL family protein N-acetyltransferase</fullName>
    </submittedName>
</protein>
<keyword evidence="2" id="KW-0808">Transferase</keyword>
<dbReference type="InterPro" id="IPR016181">
    <property type="entry name" value="Acyl_CoA_acyltransferase"/>
</dbReference>
<name>A0A852TLR5_9ACTN</name>
<keyword evidence="3" id="KW-1185">Reference proteome</keyword>
<accession>A0A852TLR5</accession>
<proteinExistence type="predicted"/>
<reference evidence="2 3" key="1">
    <citation type="submission" date="2020-07" db="EMBL/GenBank/DDBJ databases">
        <title>Sequencing the genomes of 1000 actinobacteria strains.</title>
        <authorList>
            <person name="Klenk H.-P."/>
        </authorList>
    </citation>
    <scope>NUCLEOTIDE SEQUENCE [LARGE SCALE GENOMIC DNA]</scope>
    <source>
        <strain evidence="2 3">CXB654</strain>
    </source>
</reference>
<dbReference type="Gene3D" id="3.40.630.30">
    <property type="match status" value="1"/>
</dbReference>
<evidence type="ECO:0000313" key="3">
    <source>
        <dbReference type="Proteomes" id="UP000589036"/>
    </source>
</evidence>
<sequence>MGMRHWPLYDLKVATPRLELRLPQPEELDALAELAAEGVHDPEVMPFIVPWTDAPPEERARAVMQYHWRRLAEWTPQDWTLPLTVFLDGRVVGTQDLAARDFAVVREVSTGSWLGRSFQRRGIGTEMRAGALHLAFAGLGAESARSAAMSDNAASLEVSRRLGYRRDGAERIAVRGRPVREQRLLMERADWLRHRTGGIEVTGLGPGPALFGLDEGGGTVSAEAGGAPPEGFRV</sequence>
<dbReference type="Pfam" id="PF13302">
    <property type="entry name" value="Acetyltransf_3"/>
    <property type="match status" value="1"/>
</dbReference>
<dbReference type="AlphaFoldDB" id="A0A852TLR5"/>
<dbReference type="RefSeq" id="WP_179641217.1">
    <property type="nucleotide sequence ID" value="NZ_BAAAYY010000005.1"/>
</dbReference>
<dbReference type="PANTHER" id="PTHR43441">
    <property type="entry name" value="RIBOSOMAL-PROTEIN-SERINE ACETYLTRANSFERASE"/>
    <property type="match status" value="1"/>
</dbReference>
<gene>
    <name evidence="2" type="ORF">HDA32_000019</name>
</gene>
<dbReference type="InterPro" id="IPR000182">
    <property type="entry name" value="GNAT_dom"/>
</dbReference>